<evidence type="ECO:0000256" key="1">
    <source>
        <dbReference type="SAM" id="MobiDB-lite"/>
    </source>
</evidence>
<dbReference type="GO" id="GO:0009007">
    <property type="term" value="F:site-specific DNA-methyltransferase (adenine-specific) activity"/>
    <property type="evidence" value="ECO:0007669"/>
    <property type="project" value="InterPro"/>
</dbReference>
<dbReference type="AlphaFoldDB" id="A0A3N0CJI9"/>
<proteinExistence type="predicted"/>
<keyword evidence="2" id="KW-0489">Methyltransferase</keyword>
<name>A0A3N0CJI9_9ACTN</name>
<keyword evidence="3" id="KW-1185">Reference proteome</keyword>
<keyword evidence="2" id="KW-0808">Transferase</keyword>
<dbReference type="EMBL" id="RJSE01000006">
    <property type="protein sequence ID" value="RNL63627.1"/>
    <property type="molecule type" value="Genomic_DNA"/>
</dbReference>
<dbReference type="InterPro" id="IPR008593">
    <property type="entry name" value="Dam_MeTrfase"/>
</dbReference>
<dbReference type="GO" id="GO:0009307">
    <property type="term" value="P:DNA restriction-modification system"/>
    <property type="evidence" value="ECO:0007669"/>
    <property type="project" value="InterPro"/>
</dbReference>
<comment type="caution">
    <text evidence="2">The sequence shown here is derived from an EMBL/GenBank/DDBJ whole genome shotgun (WGS) entry which is preliminary data.</text>
</comment>
<accession>A0A3N0CJI9</accession>
<feature type="region of interest" description="Disordered" evidence="1">
    <location>
        <begin position="1"/>
        <end position="26"/>
    </location>
</feature>
<dbReference type="GO" id="GO:0003677">
    <property type="term" value="F:DNA binding"/>
    <property type="evidence" value="ECO:0007669"/>
    <property type="project" value="InterPro"/>
</dbReference>
<organism evidence="2 3">
    <name type="scientific">Nocardioides marmoriginsengisoli</name>
    <dbReference type="NCBI Taxonomy" id="661483"/>
    <lineage>
        <taxon>Bacteria</taxon>
        <taxon>Bacillati</taxon>
        <taxon>Actinomycetota</taxon>
        <taxon>Actinomycetes</taxon>
        <taxon>Propionibacteriales</taxon>
        <taxon>Nocardioidaceae</taxon>
        <taxon>Nocardioides</taxon>
    </lineage>
</organism>
<dbReference type="GO" id="GO:0032259">
    <property type="term" value="P:methylation"/>
    <property type="evidence" value="ECO:0007669"/>
    <property type="project" value="UniProtKB-KW"/>
</dbReference>
<reference evidence="2 3" key="1">
    <citation type="submission" date="2018-11" db="EMBL/GenBank/DDBJ databases">
        <authorList>
            <person name="Li F."/>
        </authorList>
    </citation>
    <scope>NUCLEOTIDE SEQUENCE [LARGE SCALE GENOMIC DNA]</scope>
    <source>
        <strain evidence="2 3">Gsoil 097</strain>
    </source>
</reference>
<dbReference type="Pfam" id="PF05869">
    <property type="entry name" value="Dam"/>
    <property type="match status" value="1"/>
</dbReference>
<evidence type="ECO:0000313" key="2">
    <source>
        <dbReference type="EMBL" id="RNL63627.1"/>
    </source>
</evidence>
<gene>
    <name evidence="2" type="ORF">EFK50_07745</name>
</gene>
<evidence type="ECO:0000313" key="3">
    <source>
        <dbReference type="Proteomes" id="UP000267128"/>
    </source>
</evidence>
<dbReference type="OrthoDB" id="189843at2"/>
<sequence>MSGCGRWNQPGGRHVEGSGGCVRTDLRRPATPRARAACCRRGGGPVSLVGFKASNHPQQTGKRGARAAVDDRGTDQNFFDELSTRFGGFDLDVAAAEHNAKCERFYSLEDDGLTQPWTGTVWCNPPYSNLGAWVLKAWDAWNGEDLRMPPVHSLQLARDTAPFKIVMLVPANRVEQAWWQDWVEPYRDQPGSPLRVEFLRGRLRFDRPNAVIGPKGDRPPFGCAPLIWSAPNASVPKESAS</sequence>
<dbReference type="Proteomes" id="UP000267128">
    <property type="component" value="Unassembled WGS sequence"/>
</dbReference>
<protein>
    <submittedName>
        <fullName evidence="2">Methyltransferase</fullName>
    </submittedName>
</protein>